<dbReference type="EMBL" id="UZAL01039180">
    <property type="protein sequence ID" value="VDP75030.1"/>
    <property type="molecule type" value="Genomic_DNA"/>
</dbReference>
<keyword evidence="2" id="KW-1185">Reference proteome</keyword>
<evidence type="ECO:0000313" key="2">
    <source>
        <dbReference type="Proteomes" id="UP000269396"/>
    </source>
</evidence>
<evidence type="ECO:0000313" key="1">
    <source>
        <dbReference type="EMBL" id="VDP75030.1"/>
    </source>
</evidence>
<accession>A0A183PTP1</accession>
<protein>
    <submittedName>
        <fullName evidence="1">Uncharacterized protein</fullName>
    </submittedName>
</protein>
<dbReference type="Proteomes" id="UP000269396">
    <property type="component" value="Unassembled WGS sequence"/>
</dbReference>
<reference evidence="1 2" key="1">
    <citation type="submission" date="2018-11" db="EMBL/GenBank/DDBJ databases">
        <authorList>
            <consortium name="Pathogen Informatics"/>
        </authorList>
    </citation>
    <scope>NUCLEOTIDE SEQUENCE [LARGE SCALE GENOMIC DNA]</scope>
    <source>
        <strain>Denwood</strain>
        <strain evidence="2">Zambia</strain>
    </source>
</reference>
<gene>
    <name evidence="1" type="ORF">SMTD_LOCUS17727</name>
</gene>
<sequence>MKKVKEGYSSIATGFYSEPYLITSLATVLHHLSDPNEGVVKDQHKPVLCSFLSCHDTMSYTDHLSPTQVQATEGQIMHDVEFSGTTFVEHVQATEVGM</sequence>
<feature type="non-terminal residue" evidence="1">
    <location>
        <position position="98"/>
    </location>
</feature>
<organism evidence="1 2">
    <name type="scientific">Schistosoma mattheei</name>
    <dbReference type="NCBI Taxonomy" id="31246"/>
    <lineage>
        <taxon>Eukaryota</taxon>
        <taxon>Metazoa</taxon>
        <taxon>Spiralia</taxon>
        <taxon>Lophotrochozoa</taxon>
        <taxon>Platyhelminthes</taxon>
        <taxon>Trematoda</taxon>
        <taxon>Digenea</taxon>
        <taxon>Strigeidida</taxon>
        <taxon>Schistosomatoidea</taxon>
        <taxon>Schistosomatidae</taxon>
        <taxon>Schistosoma</taxon>
    </lineage>
</organism>
<name>A0A183PTP1_9TREM</name>
<dbReference type="AlphaFoldDB" id="A0A183PTP1"/>
<proteinExistence type="predicted"/>